<reference evidence="1" key="1">
    <citation type="journal article" date="2012" name="Nature">
        <title>The oyster genome reveals stress adaptation and complexity of shell formation.</title>
        <authorList>
            <person name="Zhang G."/>
            <person name="Fang X."/>
            <person name="Guo X."/>
            <person name="Li L."/>
            <person name="Luo R."/>
            <person name="Xu F."/>
            <person name="Yang P."/>
            <person name="Zhang L."/>
            <person name="Wang X."/>
            <person name="Qi H."/>
            <person name="Xiong Z."/>
            <person name="Que H."/>
            <person name="Xie Y."/>
            <person name="Holland P.W."/>
            <person name="Paps J."/>
            <person name="Zhu Y."/>
            <person name="Wu F."/>
            <person name="Chen Y."/>
            <person name="Wang J."/>
            <person name="Peng C."/>
            <person name="Meng J."/>
            <person name="Yang L."/>
            <person name="Liu J."/>
            <person name="Wen B."/>
            <person name="Zhang N."/>
            <person name="Huang Z."/>
            <person name="Zhu Q."/>
            <person name="Feng Y."/>
            <person name="Mount A."/>
            <person name="Hedgecock D."/>
            <person name="Xu Z."/>
            <person name="Liu Y."/>
            <person name="Domazet-Loso T."/>
            <person name="Du Y."/>
            <person name="Sun X."/>
            <person name="Zhang S."/>
            <person name="Liu B."/>
            <person name="Cheng P."/>
            <person name="Jiang X."/>
            <person name="Li J."/>
            <person name="Fan D."/>
            <person name="Wang W."/>
            <person name="Fu W."/>
            <person name="Wang T."/>
            <person name="Wang B."/>
            <person name="Zhang J."/>
            <person name="Peng Z."/>
            <person name="Li Y."/>
            <person name="Li N."/>
            <person name="Wang J."/>
            <person name="Chen M."/>
            <person name="He Y."/>
            <person name="Tan F."/>
            <person name="Song X."/>
            <person name="Zheng Q."/>
            <person name="Huang R."/>
            <person name="Yang H."/>
            <person name="Du X."/>
            <person name="Chen L."/>
            <person name="Yang M."/>
            <person name="Gaffney P.M."/>
            <person name="Wang S."/>
            <person name="Luo L."/>
            <person name="She Z."/>
            <person name="Ming Y."/>
            <person name="Huang W."/>
            <person name="Zhang S."/>
            <person name="Huang B."/>
            <person name="Zhang Y."/>
            <person name="Qu T."/>
            <person name="Ni P."/>
            <person name="Miao G."/>
            <person name="Wang J."/>
            <person name="Wang Q."/>
            <person name="Steinberg C.E."/>
            <person name="Wang H."/>
            <person name="Li N."/>
            <person name="Qian L."/>
            <person name="Zhang G."/>
            <person name="Li Y."/>
            <person name="Yang H."/>
            <person name="Liu X."/>
            <person name="Wang J."/>
            <person name="Yin Y."/>
            <person name="Wang J."/>
        </authorList>
    </citation>
    <scope>NUCLEOTIDE SEQUENCE [LARGE SCALE GENOMIC DNA]</scope>
    <source>
        <strain evidence="1">05x7-T-G4-1.051#20</strain>
    </source>
</reference>
<accession>K1PT83</accession>
<evidence type="ECO:0000313" key="1">
    <source>
        <dbReference type="EMBL" id="EKC19610.1"/>
    </source>
</evidence>
<dbReference type="HOGENOM" id="CLU_2887927_0_0_1"/>
<sequence>MAECASIPSDSEDEKHAMPDLSHFSIRKQTSYRRKAKIFQYSMGEFFVHEYIYDQDWVAVSNA</sequence>
<organism evidence="1">
    <name type="scientific">Magallana gigas</name>
    <name type="common">Pacific oyster</name>
    <name type="synonym">Crassostrea gigas</name>
    <dbReference type="NCBI Taxonomy" id="29159"/>
    <lineage>
        <taxon>Eukaryota</taxon>
        <taxon>Metazoa</taxon>
        <taxon>Spiralia</taxon>
        <taxon>Lophotrochozoa</taxon>
        <taxon>Mollusca</taxon>
        <taxon>Bivalvia</taxon>
        <taxon>Autobranchia</taxon>
        <taxon>Pteriomorphia</taxon>
        <taxon>Ostreida</taxon>
        <taxon>Ostreoidea</taxon>
        <taxon>Ostreidae</taxon>
        <taxon>Magallana</taxon>
    </lineage>
</organism>
<gene>
    <name evidence="1" type="ORF">CGI_10008118</name>
</gene>
<proteinExistence type="predicted"/>
<dbReference type="InParanoid" id="K1PT83"/>
<dbReference type="EMBL" id="JH818747">
    <property type="protein sequence ID" value="EKC19610.1"/>
    <property type="molecule type" value="Genomic_DNA"/>
</dbReference>
<dbReference type="AlphaFoldDB" id="K1PT83"/>
<protein>
    <submittedName>
        <fullName evidence="1">Uncharacterized protein</fullName>
    </submittedName>
</protein>
<name>K1PT83_MAGGI</name>